<dbReference type="EMBL" id="JARYMX010000004">
    <property type="protein sequence ID" value="KAJ9550606.1"/>
    <property type="molecule type" value="Genomic_DNA"/>
</dbReference>
<evidence type="ECO:0000256" key="7">
    <source>
        <dbReference type="ARBA" id="ARBA00022801"/>
    </source>
</evidence>
<dbReference type="CDD" id="cd09274">
    <property type="entry name" value="RNase_HI_RT_Ty3"/>
    <property type="match status" value="1"/>
</dbReference>
<evidence type="ECO:0000256" key="2">
    <source>
        <dbReference type="ARBA" id="ARBA00022670"/>
    </source>
</evidence>
<dbReference type="PROSITE" id="PS50878">
    <property type="entry name" value="RT_POL"/>
    <property type="match status" value="1"/>
</dbReference>
<dbReference type="SUPFAM" id="SSF53098">
    <property type="entry name" value="Ribonuclease H-like"/>
    <property type="match status" value="1"/>
</dbReference>
<dbReference type="Gene3D" id="3.10.20.370">
    <property type="match status" value="1"/>
</dbReference>
<keyword evidence="2" id="KW-0645">Protease</keyword>
<feature type="domain" description="CCHC-type" evidence="11">
    <location>
        <begin position="459"/>
        <end position="474"/>
    </location>
</feature>
<dbReference type="PANTHER" id="PTHR37984:SF5">
    <property type="entry name" value="PROTEIN NYNRIN-LIKE"/>
    <property type="match status" value="1"/>
</dbReference>
<dbReference type="InterPro" id="IPR050951">
    <property type="entry name" value="Retrovirus_Pol_polyprotein"/>
</dbReference>
<dbReference type="GO" id="GO:0008270">
    <property type="term" value="F:zinc ion binding"/>
    <property type="evidence" value="ECO:0007669"/>
    <property type="project" value="UniProtKB-KW"/>
</dbReference>
<dbReference type="FunFam" id="3.30.70.270:FF:000020">
    <property type="entry name" value="Transposon Tf2-6 polyprotein-like Protein"/>
    <property type="match status" value="1"/>
</dbReference>
<dbReference type="InterPro" id="IPR043128">
    <property type="entry name" value="Rev_trsase/Diguanyl_cyclase"/>
</dbReference>
<evidence type="ECO:0000256" key="6">
    <source>
        <dbReference type="ARBA" id="ARBA00022759"/>
    </source>
</evidence>
<dbReference type="InterPro" id="IPR041373">
    <property type="entry name" value="RT_RNaseH"/>
</dbReference>
<accession>A0AA38TAW8</accession>
<dbReference type="Gene3D" id="3.10.10.10">
    <property type="entry name" value="HIV Type 1 Reverse Transcriptase, subunit A, domain 1"/>
    <property type="match status" value="1"/>
</dbReference>
<keyword evidence="9" id="KW-0863">Zinc-finger</keyword>
<evidence type="ECO:0000313" key="14">
    <source>
        <dbReference type="EMBL" id="KAJ9550606.1"/>
    </source>
</evidence>
<dbReference type="InterPro" id="IPR036397">
    <property type="entry name" value="RNaseH_sf"/>
</dbReference>
<evidence type="ECO:0000256" key="9">
    <source>
        <dbReference type="PROSITE-ProRule" id="PRU00047"/>
    </source>
</evidence>
<dbReference type="Gene3D" id="3.30.420.10">
    <property type="entry name" value="Ribonuclease H-like superfamily/Ribonuclease H"/>
    <property type="match status" value="1"/>
</dbReference>
<dbReference type="InterPro" id="IPR036875">
    <property type="entry name" value="Znf_CCHC_sf"/>
</dbReference>
<sequence>MATGTEANASDSCYAVFGWLIIGGQRKAAVATGVLFRPPAALAVGGGCRKTASLDKCHWPGCRVRVTLSSQRFTAFLGCRDSVAFGVSGCRTSDVETRGPLRGTGVVSVKGREFGDREFCTVWPAGAQGIFGIIDACGLGLSVKYSVEIWCVKCGRMFEIDLTPLFGFPFKMVVTRNGQGMTPEEIRDLVAQEVNQAFTNMVPELINQLRDQLTTLIEERMATATTAGGGLQRGFTYRDFAACSPPEFKGELDPSAALRWVSDMEGVFHTCGCPENLKVRYALNLLRGSAKDWWKLQAAELTEAQLGALLWGEFVERFRRQFVPRVEIERITRDFLSYKQQDESVTALTIKFREMALFCPEYARSEDMKMERFAGMLRDEIREFVRAVPHTSLNQMIEAARRRELELEYQVGNKRAASTQPDSASQSKKFKATDNRNGKKSSGNGRGQQSGSGRQQPTCFKCGQPGHVIRDCKQGLRLCFNCGQGGHLKNECPHPKTGGTGSGNVRAPAPSTLRITDGRSGTADTQPARGRAFQMTAEEAQAAPRAVTGTFFVNSMPALVLFDSGATHSFVSLSFCALWDREAESLGHVLIVDVADERTVSVTNIYRSCYMEFAGTKFKIDLIPIAMKELCVIVGMDWLDSVRAVIDCHYKQVWVRTPSGGELVIQGNTTRHGATLRSIGRARRHSQHDGRGLLAYVRDTREVGPVKTPTDVPVVQDYADVFPEELPGVPPERQVEFRIDLVPGATPVAKAPYRLAPSEMKELFDQLQELLGKEFIRPSSSPWGAPILFVKKKDGSQRMCIDYRELNKRTVKNRYPLPRIDDLFDQLQGASWFSKIDLRSGYHQMRVREADIEKTAFRTRYGHYEFMVMPFGLTNAPAAFMDLMNRVCSPMLDRSVIVFIDDILVYSKTKEEHEVHLREVLETLRREKLYAKFSKCAFWLREVQFLGHVVNQDGIMVDPAKISAVMQWGIPKTPSEIRSFLGLAGYYRRFIQDFSKIALPLTSLTKKSTAFSWGSKQQEAFDELRKRLCAAPVLTLPEGVDDMVVYCDASHQGLGAVLMQRGKVIAYASRQLKPHECNYPTHDLELGAVVFALKMWRHYLYGVKCTVYTDHKSLKYLMDQPNLNMRQRRWLDVVKDYDCEILYHPGKANVVADALSRNPISEPIRGLCLRMTVMTALLELIKKAQEEAVLDVNAKRERIFGEIPKLVRDSRGLLTRYGRIWVPQLGRDVARYVEECLTCRKVKAEHQRPHGKLQPLEIPVWKWEQITMDLITKLPKTPRGFDAIWVIVDRLTKSAHFLPIQESSSADKLADIFVREIVRLHGVPVSIVSDRDTRFTSRFWERFQKEMGTKLHFSTAFHPQTDGQSERTIQTLEDMLRACIFHASIGMPPFEMLYGRKCRTPICWGEVGHRVLGSTEIVLKTTELVQMIRERLATAQSRQKSYADKRRSDLEFQVGDYVLLKVSPWKGVIRFRKRGKLGPRFIGPYKIIARVGKVAYRLELPDELRLIHNTFHVSQLRKCVRDESAVVPLEDIQIDEKLNYVEKPIALLEWKVKTLRNKEIRYVKVLWQHRKGSEWTWEPEVEMRAHYPELFDGVDFGDEV</sequence>
<keyword evidence="8" id="KW-0695">RNA-directed DNA polymerase</keyword>
<evidence type="ECO:0000256" key="10">
    <source>
        <dbReference type="SAM" id="MobiDB-lite"/>
    </source>
</evidence>
<evidence type="ECO:0000256" key="1">
    <source>
        <dbReference type="ARBA" id="ARBA00012493"/>
    </source>
</evidence>
<dbReference type="Gene3D" id="2.40.70.10">
    <property type="entry name" value="Acid Proteases"/>
    <property type="match status" value="1"/>
</dbReference>
<evidence type="ECO:0000256" key="4">
    <source>
        <dbReference type="ARBA" id="ARBA00022695"/>
    </source>
</evidence>
<dbReference type="InterPro" id="IPR043502">
    <property type="entry name" value="DNA/RNA_pol_sf"/>
</dbReference>
<dbReference type="InterPro" id="IPR056924">
    <property type="entry name" value="SH3_Tf2-1"/>
</dbReference>
<dbReference type="Gene3D" id="4.10.60.10">
    <property type="entry name" value="Zinc finger, CCHC-type"/>
    <property type="match status" value="1"/>
</dbReference>
<dbReference type="SUPFAM" id="SSF50630">
    <property type="entry name" value="Acid proteases"/>
    <property type="match status" value="1"/>
</dbReference>
<dbReference type="FunFam" id="3.10.10.10:FF:000007">
    <property type="entry name" value="Retrovirus-related Pol polyprotein from transposon 17.6-like Protein"/>
    <property type="match status" value="1"/>
</dbReference>
<dbReference type="InterPro" id="IPR000477">
    <property type="entry name" value="RT_dom"/>
</dbReference>
<dbReference type="PROSITE" id="PS50158">
    <property type="entry name" value="ZF_CCHC"/>
    <property type="match status" value="2"/>
</dbReference>
<keyword evidence="15" id="KW-1185">Reference proteome</keyword>
<dbReference type="Proteomes" id="UP001172457">
    <property type="component" value="Chromosome 4"/>
</dbReference>
<dbReference type="Pfam" id="PF17917">
    <property type="entry name" value="RT_RNaseH"/>
    <property type="match status" value="1"/>
</dbReference>
<evidence type="ECO:0000259" key="11">
    <source>
        <dbReference type="PROSITE" id="PS50158"/>
    </source>
</evidence>
<dbReference type="InterPro" id="IPR001584">
    <property type="entry name" value="Integrase_cat-core"/>
</dbReference>
<dbReference type="InterPro" id="IPR005162">
    <property type="entry name" value="Retrotrans_gag_dom"/>
</dbReference>
<dbReference type="Pfam" id="PF03732">
    <property type="entry name" value="Retrotrans_gag"/>
    <property type="match status" value="1"/>
</dbReference>
<dbReference type="GO" id="GO:0006508">
    <property type="term" value="P:proteolysis"/>
    <property type="evidence" value="ECO:0007669"/>
    <property type="project" value="UniProtKB-KW"/>
</dbReference>
<gene>
    <name evidence="14" type="ORF">OSB04_014651</name>
</gene>
<dbReference type="CDD" id="cd01647">
    <property type="entry name" value="RT_LTR"/>
    <property type="match status" value="1"/>
</dbReference>
<feature type="domain" description="CCHC-type" evidence="11">
    <location>
        <begin position="479"/>
        <end position="493"/>
    </location>
</feature>
<feature type="compositionally biased region" description="Polar residues" evidence="10">
    <location>
        <begin position="416"/>
        <end position="427"/>
    </location>
</feature>
<dbReference type="SUPFAM" id="SSF56672">
    <property type="entry name" value="DNA/RNA polymerases"/>
    <property type="match status" value="1"/>
</dbReference>
<dbReference type="GO" id="GO:0015074">
    <property type="term" value="P:DNA integration"/>
    <property type="evidence" value="ECO:0007669"/>
    <property type="project" value="InterPro"/>
</dbReference>
<dbReference type="Pfam" id="PF00098">
    <property type="entry name" value="zf-CCHC"/>
    <property type="match status" value="2"/>
</dbReference>
<dbReference type="Pfam" id="PF24626">
    <property type="entry name" value="SH3_Tf2-1"/>
    <property type="match status" value="1"/>
</dbReference>
<feature type="region of interest" description="Disordered" evidence="10">
    <location>
        <begin position="494"/>
        <end position="526"/>
    </location>
</feature>
<evidence type="ECO:0000259" key="13">
    <source>
        <dbReference type="PROSITE" id="PS50994"/>
    </source>
</evidence>
<feature type="domain" description="Integrase catalytic" evidence="13">
    <location>
        <begin position="1255"/>
        <end position="1377"/>
    </location>
</feature>
<evidence type="ECO:0000259" key="12">
    <source>
        <dbReference type="PROSITE" id="PS50878"/>
    </source>
</evidence>
<keyword evidence="7" id="KW-0378">Hydrolase</keyword>
<dbReference type="InterPro" id="IPR012337">
    <property type="entry name" value="RNaseH-like_sf"/>
</dbReference>
<keyword evidence="3" id="KW-0808">Transferase</keyword>
<dbReference type="Pfam" id="PF08284">
    <property type="entry name" value="RVP_2"/>
    <property type="match status" value="1"/>
</dbReference>
<dbReference type="EC" id="2.7.7.49" evidence="1"/>
<dbReference type="PANTHER" id="PTHR37984">
    <property type="entry name" value="PROTEIN CBG26694"/>
    <property type="match status" value="1"/>
</dbReference>
<dbReference type="GO" id="GO:0003964">
    <property type="term" value="F:RNA-directed DNA polymerase activity"/>
    <property type="evidence" value="ECO:0007669"/>
    <property type="project" value="UniProtKB-KW"/>
</dbReference>
<comment type="caution">
    <text evidence="14">The sequence shown here is derived from an EMBL/GenBank/DDBJ whole genome shotgun (WGS) entry which is preliminary data.</text>
</comment>
<evidence type="ECO:0000256" key="5">
    <source>
        <dbReference type="ARBA" id="ARBA00022722"/>
    </source>
</evidence>
<organism evidence="14 15">
    <name type="scientific">Centaurea solstitialis</name>
    <name type="common">yellow star-thistle</name>
    <dbReference type="NCBI Taxonomy" id="347529"/>
    <lineage>
        <taxon>Eukaryota</taxon>
        <taxon>Viridiplantae</taxon>
        <taxon>Streptophyta</taxon>
        <taxon>Embryophyta</taxon>
        <taxon>Tracheophyta</taxon>
        <taxon>Spermatophyta</taxon>
        <taxon>Magnoliopsida</taxon>
        <taxon>eudicotyledons</taxon>
        <taxon>Gunneridae</taxon>
        <taxon>Pentapetalae</taxon>
        <taxon>asterids</taxon>
        <taxon>campanulids</taxon>
        <taxon>Asterales</taxon>
        <taxon>Asteraceae</taxon>
        <taxon>Carduoideae</taxon>
        <taxon>Cardueae</taxon>
        <taxon>Centaureinae</taxon>
        <taxon>Centaurea</taxon>
    </lineage>
</organism>
<evidence type="ECO:0000256" key="8">
    <source>
        <dbReference type="ARBA" id="ARBA00022918"/>
    </source>
</evidence>
<keyword evidence="9" id="KW-0479">Metal-binding</keyword>
<evidence type="ECO:0000256" key="3">
    <source>
        <dbReference type="ARBA" id="ARBA00022679"/>
    </source>
</evidence>
<dbReference type="Pfam" id="PF00078">
    <property type="entry name" value="RVT_1"/>
    <property type="match status" value="1"/>
</dbReference>
<keyword evidence="4" id="KW-0548">Nucleotidyltransferase</keyword>
<dbReference type="InterPro" id="IPR021109">
    <property type="entry name" value="Peptidase_aspartic_dom_sf"/>
</dbReference>
<dbReference type="PROSITE" id="PS50994">
    <property type="entry name" value="INTEGRASE"/>
    <property type="match status" value="1"/>
</dbReference>
<dbReference type="Gene3D" id="3.30.70.270">
    <property type="match status" value="2"/>
</dbReference>
<keyword evidence="9" id="KW-0862">Zinc</keyword>
<dbReference type="SUPFAM" id="SSF57756">
    <property type="entry name" value="Retrovirus zinc finger-like domains"/>
    <property type="match status" value="1"/>
</dbReference>
<name>A0AA38TAW8_9ASTR</name>
<evidence type="ECO:0000313" key="15">
    <source>
        <dbReference type="Proteomes" id="UP001172457"/>
    </source>
</evidence>
<dbReference type="InterPro" id="IPR001878">
    <property type="entry name" value="Znf_CCHC"/>
</dbReference>
<proteinExistence type="predicted"/>
<dbReference type="GO" id="GO:0008233">
    <property type="term" value="F:peptidase activity"/>
    <property type="evidence" value="ECO:0007669"/>
    <property type="project" value="UniProtKB-KW"/>
</dbReference>
<dbReference type="CDD" id="cd00303">
    <property type="entry name" value="retropepsin_like"/>
    <property type="match status" value="1"/>
</dbReference>
<feature type="domain" description="Reverse transcriptase" evidence="12">
    <location>
        <begin position="771"/>
        <end position="950"/>
    </location>
</feature>
<dbReference type="FunFam" id="3.10.20.370:FF:000001">
    <property type="entry name" value="Retrovirus-related Pol polyprotein from transposon 17.6-like protein"/>
    <property type="match status" value="1"/>
</dbReference>
<dbReference type="GO" id="GO:0004519">
    <property type="term" value="F:endonuclease activity"/>
    <property type="evidence" value="ECO:0007669"/>
    <property type="project" value="UniProtKB-KW"/>
</dbReference>
<dbReference type="GO" id="GO:0003676">
    <property type="term" value="F:nucleic acid binding"/>
    <property type="evidence" value="ECO:0007669"/>
    <property type="project" value="InterPro"/>
</dbReference>
<keyword evidence="6" id="KW-0255">Endonuclease</keyword>
<protein>
    <recommendedName>
        <fullName evidence="1">RNA-directed DNA polymerase</fullName>
        <ecNumber evidence="1">2.7.7.49</ecNumber>
    </recommendedName>
</protein>
<reference evidence="14" key="1">
    <citation type="submission" date="2023-03" db="EMBL/GenBank/DDBJ databases">
        <title>Chromosome-scale reference genome and RAD-based genetic map of yellow starthistle (Centaurea solstitialis) reveal putative structural variation and QTLs associated with invader traits.</title>
        <authorList>
            <person name="Reatini B."/>
            <person name="Cang F.A."/>
            <person name="Jiang Q."/>
            <person name="Mckibben M.T.W."/>
            <person name="Barker M.S."/>
            <person name="Rieseberg L.H."/>
            <person name="Dlugosch K.M."/>
        </authorList>
    </citation>
    <scope>NUCLEOTIDE SEQUENCE</scope>
    <source>
        <strain evidence="14">CAN-66</strain>
        <tissue evidence="14">Leaf</tissue>
    </source>
</reference>
<feature type="region of interest" description="Disordered" evidence="10">
    <location>
        <begin position="413"/>
        <end position="459"/>
    </location>
</feature>
<dbReference type="SMART" id="SM00343">
    <property type="entry name" value="ZnF_C2HC"/>
    <property type="match status" value="2"/>
</dbReference>
<keyword evidence="5" id="KW-0540">Nuclease</keyword>